<evidence type="ECO:0000256" key="4">
    <source>
        <dbReference type="ARBA" id="ARBA00023163"/>
    </source>
</evidence>
<dbReference type="InterPro" id="IPR005119">
    <property type="entry name" value="LysR_subst-bd"/>
</dbReference>
<evidence type="ECO:0000259" key="5">
    <source>
        <dbReference type="PROSITE" id="PS50931"/>
    </source>
</evidence>
<proteinExistence type="inferred from homology"/>
<dbReference type="STRING" id="1245526.SAMN05216580_0542"/>
<comment type="similarity">
    <text evidence="1">Belongs to the LysR transcriptional regulatory family.</text>
</comment>
<gene>
    <name evidence="6" type="ORF">SAMN05216580_0542</name>
</gene>
<evidence type="ECO:0000256" key="3">
    <source>
        <dbReference type="ARBA" id="ARBA00023125"/>
    </source>
</evidence>
<dbReference type="PROSITE" id="PS50931">
    <property type="entry name" value="HTH_LYSR"/>
    <property type="match status" value="1"/>
</dbReference>
<dbReference type="Proteomes" id="UP000243063">
    <property type="component" value="Chromosome I"/>
</dbReference>
<accession>A0A1H2EEG0</accession>
<dbReference type="EMBL" id="LT629780">
    <property type="protein sequence ID" value="SDT93515.1"/>
    <property type="molecule type" value="Genomic_DNA"/>
</dbReference>
<dbReference type="RefSeq" id="WP_090211921.1">
    <property type="nucleotide sequence ID" value="NZ_LT629780.1"/>
</dbReference>
<protein>
    <submittedName>
        <fullName evidence="6">DNA-binding transcriptional regulator, LysR family</fullName>
    </submittedName>
</protein>
<feature type="domain" description="HTH lysR-type" evidence="5">
    <location>
        <begin position="1"/>
        <end position="58"/>
    </location>
</feature>
<dbReference type="Pfam" id="PF00126">
    <property type="entry name" value="HTH_1"/>
    <property type="match status" value="1"/>
</dbReference>
<dbReference type="Pfam" id="PF03466">
    <property type="entry name" value="LysR_substrate"/>
    <property type="match status" value="1"/>
</dbReference>
<dbReference type="GO" id="GO:0000976">
    <property type="term" value="F:transcription cis-regulatory region binding"/>
    <property type="evidence" value="ECO:0007669"/>
    <property type="project" value="TreeGrafter"/>
</dbReference>
<organism evidence="6 7">
    <name type="scientific">Geopseudomonas guangdongensis</name>
    <dbReference type="NCBI Taxonomy" id="1245526"/>
    <lineage>
        <taxon>Bacteria</taxon>
        <taxon>Pseudomonadati</taxon>
        <taxon>Pseudomonadota</taxon>
        <taxon>Gammaproteobacteria</taxon>
        <taxon>Pseudomonadales</taxon>
        <taxon>Pseudomonadaceae</taxon>
        <taxon>Geopseudomonas</taxon>
    </lineage>
</organism>
<evidence type="ECO:0000256" key="2">
    <source>
        <dbReference type="ARBA" id="ARBA00023015"/>
    </source>
</evidence>
<dbReference type="PANTHER" id="PTHR30126:SF39">
    <property type="entry name" value="HTH-TYPE TRANSCRIPTIONAL REGULATOR CYSL"/>
    <property type="match status" value="1"/>
</dbReference>
<dbReference type="OrthoDB" id="5289754at2"/>
<sequence>MNLHHLRVFLAVAECGGIGAGAARLHISQPAVTREIRELEASVGVPLFDRHPRGVSLTEGGRRLLQYAQRIFALELAAERELRGFASLSQGELHLGASATLGSYLLPPLLNRFREQYPQVFVSLQISNTGEVTQQLDDGRIALGFVEGAFDRAGYAHRLLACDALLPVVGPRHPLAGRRDLAMRELAEHALYLREPGSGARASVEEAYREHGLEPQARMVIGGTEALKRLIADGHGIAWLSQLVVGEELACGRLQRLQVRDRQIVRELHVLWRQDSQLSPAPAAFLALLEAAAASATEAPRQPGG</sequence>
<dbReference type="SUPFAM" id="SSF53850">
    <property type="entry name" value="Periplasmic binding protein-like II"/>
    <property type="match status" value="1"/>
</dbReference>
<keyword evidence="2" id="KW-0805">Transcription regulation</keyword>
<dbReference type="PANTHER" id="PTHR30126">
    <property type="entry name" value="HTH-TYPE TRANSCRIPTIONAL REGULATOR"/>
    <property type="match status" value="1"/>
</dbReference>
<dbReference type="InterPro" id="IPR036390">
    <property type="entry name" value="WH_DNA-bd_sf"/>
</dbReference>
<dbReference type="Gene3D" id="1.10.10.10">
    <property type="entry name" value="Winged helix-like DNA-binding domain superfamily/Winged helix DNA-binding domain"/>
    <property type="match status" value="1"/>
</dbReference>
<dbReference type="SUPFAM" id="SSF46785">
    <property type="entry name" value="Winged helix' DNA-binding domain"/>
    <property type="match status" value="1"/>
</dbReference>
<dbReference type="InterPro" id="IPR000847">
    <property type="entry name" value="LysR_HTH_N"/>
</dbReference>
<reference evidence="7" key="1">
    <citation type="submission" date="2016-10" db="EMBL/GenBank/DDBJ databases">
        <authorList>
            <person name="Varghese N."/>
            <person name="Submissions S."/>
        </authorList>
    </citation>
    <scope>NUCLEOTIDE SEQUENCE [LARGE SCALE GENOMIC DNA]</scope>
    <source>
        <strain evidence="7">CCTCC 2012022</strain>
    </source>
</reference>
<dbReference type="AlphaFoldDB" id="A0A1H2EEG0"/>
<dbReference type="GO" id="GO:0003700">
    <property type="term" value="F:DNA-binding transcription factor activity"/>
    <property type="evidence" value="ECO:0007669"/>
    <property type="project" value="InterPro"/>
</dbReference>
<dbReference type="FunFam" id="1.10.10.10:FF:000001">
    <property type="entry name" value="LysR family transcriptional regulator"/>
    <property type="match status" value="1"/>
</dbReference>
<keyword evidence="3 6" id="KW-0238">DNA-binding</keyword>
<keyword evidence="4" id="KW-0804">Transcription</keyword>
<name>A0A1H2EEG0_9GAMM</name>
<dbReference type="PRINTS" id="PR00039">
    <property type="entry name" value="HTHLYSR"/>
</dbReference>
<evidence type="ECO:0000313" key="7">
    <source>
        <dbReference type="Proteomes" id="UP000243063"/>
    </source>
</evidence>
<evidence type="ECO:0000313" key="6">
    <source>
        <dbReference type="EMBL" id="SDT93515.1"/>
    </source>
</evidence>
<keyword evidence="7" id="KW-1185">Reference proteome</keyword>
<evidence type="ECO:0000256" key="1">
    <source>
        <dbReference type="ARBA" id="ARBA00009437"/>
    </source>
</evidence>
<dbReference type="Gene3D" id="3.40.190.10">
    <property type="entry name" value="Periplasmic binding protein-like II"/>
    <property type="match status" value="2"/>
</dbReference>
<dbReference type="InterPro" id="IPR036388">
    <property type="entry name" value="WH-like_DNA-bd_sf"/>
</dbReference>